<keyword evidence="5 7" id="KW-0472">Membrane</keyword>
<dbReference type="Pfam" id="PF13715">
    <property type="entry name" value="CarbopepD_reg_2"/>
    <property type="match status" value="1"/>
</dbReference>
<dbReference type="InterPro" id="IPR036942">
    <property type="entry name" value="Beta-barrel_TonB_sf"/>
</dbReference>
<dbReference type="NCBIfam" id="TIGR04056">
    <property type="entry name" value="OMP_RagA_SusC"/>
    <property type="match status" value="1"/>
</dbReference>
<dbReference type="SUPFAM" id="SSF49464">
    <property type="entry name" value="Carboxypeptidase regulatory domain-like"/>
    <property type="match status" value="1"/>
</dbReference>
<dbReference type="AlphaFoldDB" id="A0A9X2CP48"/>
<dbReference type="Gene3D" id="2.40.170.20">
    <property type="entry name" value="TonB-dependent receptor, beta-barrel domain"/>
    <property type="match status" value="1"/>
</dbReference>
<evidence type="ECO:0000256" key="6">
    <source>
        <dbReference type="ARBA" id="ARBA00023237"/>
    </source>
</evidence>
<keyword evidence="2 7" id="KW-0813">Transport</keyword>
<feature type="signal peptide" evidence="8">
    <location>
        <begin position="1"/>
        <end position="22"/>
    </location>
</feature>
<keyword evidence="8" id="KW-0732">Signal</keyword>
<evidence type="ECO:0000313" key="10">
    <source>
        <dbReference type="EMBL" id="MCL6219509.1"/>
    </source>
</evidence>
<gene>
    <name evidence="10" type="ORF">L1967_14525</name>
</gene>
<dbReference type="Pfam" id="PF07715">
    <property type="entry name" value="Plug"/>
    <property type="match status" value="1"/>
</dbReference>
<dbReference type="InterPro" id="IPR037066">
    <property type="entry name" value="Plug_dom_sf"/>
</dbReference>
<dbReference type="InterPro" id="IPR012910">
    <property type="entry name" value="Plug_dom"/>
</dbReference>
<keyword evidence="10" id="KW-0675">Receptor</keyword>
<organism evidence="10 11">
    <name type="scientific">Zunongwangia pacifica</name>
    <dbReference type="NCBI Taxonomy" id="2911062"/>
    <lineage>
        <taxon>Bacteria</taxon>
        <taxon>Pseudomonadati</taxon>
        <taxon>Bacteroidota</taxon>
        <taxon>Flavobacteriia</taxon>
        <taxon>Flavobacteriales</taxon>
        <taxon>Flavobacteriaceae</taxon>
        <taxon>Zunongwangia</taxon>
    </lineage>
</organism>
<dbReference type="InterPro" id="IPR008969">
    <property type="entry name" value="CarboxyPept-like_regulatory"/>
</dbReference>
<feature type="chain" id="PRO_5040862793" evidence="8">
    <location>
        <begin position="23"/>
        <end position="1010"/>
    </location>
</feature>
<dbReference type="EMBL" id="JAKHSK010000022">
    <property type="protein sequence ID" value="MCL6219509.1"/>
    <property type="molecule type" value="Genomic_DNA"/>
</dbReference>
<reference evidence="10" key="1">
    <citation type="submission" date="2022-01" db="EMBL/GenBank/DDBJ databases">
        <title>Genome sequencing of Zunongwangia sp. M21534 genome.</title>
        <authorList>
            <person name="Chen Y."/>
            <person name="Dong C."/>
            <person name="Shao Z."/>
        </authorList>
    </citation>
    <scope>NUCLEOTIDE SEQUENCE</scope>
    <source>
        <strain evidence="10">MCCC M21534</strain>
    </source>
</reference>
<evidence type="ECO:0000256" key="5">
    <source>
        <dbReference type="ARBA" id="ARBA00023136"/>
    </source>
</evidence>
<dbReference type="Gene3D" id="2.170.130.10">
    <property type="entry name" value="TonB-dependent receptor, plug domain"/>
    <property type="match status" value="1"/>
</dbReference>
<evidence type="ECO:0000259" key="9">
    <source>
        <dbReference type="Pfam" id="PF07715"/>
    </source>
</evidence>
<dbReference type="RefSeq" id="WP_249602228.1">
    <property type="nucleotide sequence ID" value="NZ_JAKHSK010000022.1"/>
</dbReference>
<comment type="subcellular location">
    <subcellularLocation>
        <location evidence="1 7">Cell outer membrane</location>
        <topology evidence="1 7">Multi-pass membrane protein</topology>
    </subcellularLocation>
</comment>
<feature type="domain" description="TonB-dependent receptor plug" evidence="9">
    <location>
        <begin position="118"/>
        <end position="221"/>
    </location>
</feature>
<keyword evidence="11" id="KW-1185">Reference proteome</keyword>
<evidence type="ECO:0000256" key="1">
    <source>
        <dbReference type="ARBA" id="ARBA00004571"/>
    </source>
</evidence>
<evidence type="ECO:0000256" key="2">
    <source>
        <dbReference type="ARBA" id="ARBA00022448"/>
    </source>
</evidence>
<dbReference type="InterPro" id="IPR039426">
    <property type="entry name" value="TonB-dep_rcpt-like"/>
</dbReference>
<evidence type="ECO:0000256" key="3">
    <source>
        <dbReference type="ARBA" id="ARBA00022452"/>
    </source>
</evidence>
<sequence>MGKYLLRFNFLILLFFCQLSLAQDGNVTVSGIVEDSAGPLPGVNVIVKGTTKGVTTDFDGRYVLEDVPTGSVLVFSYLSFKTQEIPLDSRTEINVTMESDTQSLEDVVVVGYGTQNRSEVTGAISSIDSEEIASVPVTTADQALQGRAPGVNVVNSGAPGNSPVISIRGLGTPNNNTPLYVIDGIISSGMGDLNPNDIENIQVLKDAATTAVYGSKGSNGVVLITTKKGRGSQKASLSFDAYSGVNFVTSRYDLLNTQQYIQYLGEIGATPPRVSDPQYADFINNDTDWQDEIFRTGLMQSYNVALSGGNENSNYRFSGGYLGQEGAIIETEYERFNFRANSNFTFGNLTIGETLGVSFDEQNPERDSGGRSIIEHAIKIAPYLPVYNPDNLGGFQGPSSSIDGTDAENPVRVQTLGNASNRSVNIIGSLFAEYEFFDKVTFKSQVGLDYSNFKNTNFIPSYSDDETATNSTPYAQITKNTGIYQSLTYTNSLTYKDSFLENHNIEFLLLSEQQTIKNESINASSRNNVSDKVEQLSLEGADLGSSSSKYVRIGYLGRLNYNYDKKYLLAFSLRRDASSRFGESNRWGWFTSVSGGWNLGRESFMDGSIFNNLKLRGSWGTTGNDNIGDYRYSSNLLTDFIYPIAGNPEQGTTLNGLGNADLKWEETEMRNIGLDVGINNNQFTLSIEYYNNKSDDVLIDRPLAYSLGFNDPVITENVGSVKTHGLEANLGYNHYDGDFTWSANLNLGTSKNEVVSLGGVESISGGNVEGEDVSRISVGEPLFYFYGYKTDGIYQTQEEIDAVLTANPDQVAIQPGDVRYVDLNNDGQINSDDKMKIGNPYPDFTFGFNFSANYKNFDLNLFVNGSIGNDVFNTNIYDLEGMTRPFNAGTEVLNRWTGPGTSNSIPRALGATQNTYASDRYVEDGSYTRLRNLVIGYSFPSEFFNDKFSKFRVYLSGQNLLTLTDYSGLDPEIGRISLNNGAARDNFELGVDRGNYPQPKSVQIGVQVAF</sequence>
<keyword evidence="6 7" id="KW-0998">Cell outer membrane</keyword>
<dbReference type="Gene3D" id="2.60.40.1120">
    <property type="entry name" value="Carboxypeptidase-like, regulatory domain"/>
    <property type="match status" value="1"/>
</dbReference>
<dbReference type="InterPro" id="IPR023997">
    <property type="entry name" value="TonB-dep_OMP_SusC/RagA_CS"/>
</dbReference>
<evidence type="ECO:0000256" key="8">
    <source>
        <dbReference type="SAM" id="SignalP"/>
    </source>
</evidence>
<dbReference type="PROSITE" id="PS52016">
    <property type="entry name" value="TONB_DEPENDENT_REC_3"/>
    <property type="match status" value="1"/>
</dbReference>
<evidence type="ECO:0000313" key="11">
    <source>
        <dbReference type="Proteomes" id="UP001139521"/>
    </source>
</evidence>
<dbReference type="InterPro" id="IPR023996">
    <property type="entry name" value="TonB-dep_OMP_SusC/RagA"/>
</dbReference>
<proteinExistence type="inferred from homology"/>
<evidence type="ECO:0000256" key="4">
    <source>
        <dbReference type="ARBA" id="ARBA00022692"/>
    </source>
</evidence>
<protein>
    <submittedName>
        <fullName evidence="10">TonB-dependent receptor</fullName>
    </submittedName>
</protein>
<dbReference type="SUPFAM" id="SSF56935">
    <property type="entry name" value="Porins"/>
    <property type="match status" value="1"/>
</dbReference>
<keyword evidence="4 7" id="KW-0812">Transmembrane</keyword>
<dbReference type="Proteomes" id="UP001139521">
    <property type="component" value="Unassembled WGS sequence"/>
</dbReference>
<comment type="similarity">
    <text evidence="7">Belongs to the TonB-dependent receptor family.</text>
</comment>
<comment type="caution">
    <text evidence="10">The sequence shown here is derived from an EMBL/GenBank/DDBJ whole genome shotgun (WGS) entry which is preliminary data.</text>
</comment>
<dbReference type="GO" id="GO:0009279">
    <property type="term" value="C:cell outer membrane"/>
    <property type="evidence" value="ECO:0007669"/>
    <property type="project" value="UniProtKB-SubCell"/>
</dbReference>
<accession>A0A9X2CP48</accession>
<dbReference type="NCBIfam" id="TIGR04057">
    <property type="entry name" value="SusC_RagA_signa"/>
    <property type="match status" value="1"/>
</dbReference>
<keyword evidence="3 7" id="KW-1134">Transmembrane beta strand</keyword>
<evidence type="ECO:0000256" key="7">
    <source>
        <dbReference type="PROSITE-ProRule" id="PRU01360"/>
    </source>
</evidence>
<name>A0A9X2CP48_9FLAO</name>